<dbReference type="GO" id="GO:0005886">
    <property type="term" value="C:plasma membrane"/>
    <property type="evidence" value="ECO:0007669"/>
    <property type="project" value="TreeGrafter"/>
</dbReference>
<dbReference type="GO" id="GO:0036374">
    <property type="term" value="F:glutathione hydrolase activity"/>
    <property type="evidence" value="ECO:0007669"/>
    <property type="project" value="UniProtKB-EC"/>
</dbReference>
<dbReference type="SUPFAM" id="SSF56235">
    <property type="entry name" value="N-terminal nucleophile aminohydrolases (Ntn hydrolases)"/>
    <property type="match status" value="1"/>
</dbReference>
<dbReference type="FunFam" id="3.60.20.40:FF:000001">
    <property type="entry name" value="Gamma-glutamyltranspeptidase 1"/>
    <property type="match status" value="1"/>
</dbReference>
<dbReference type="GO" id="GO:0006751">
    <property type="term" value="P:glutathione catabolic process"/>
    <property type="evidence" value="ECO:0007669"/>
    <property type="project" value="InterPro"/>
</dbReference>
<dbReference type="InterPro" id="IPR029055">
    <property type="entry name" value="Ntn_hydrolases_N"/>
</dbReference>
<keyword evidence="9" id="KW-1185">Reference proteome</keyword>
<comment type="catalytic activity">
    <reaction evidence="5">
        <text>an N-terminal (5-L-glutamyl)-[peptide] + an alpha-amino acid = 5-L-glutamyl amino acid + an N-terminal L-alpha-aminoacyl-[peptide]</text>
        <dbReference type="Rhea" id="RHEA:23904"/>
        <dbReference type="Rhea" id="RHEA-COMP:9780"/>
        <dbReference type="Rhea" id="RHEA-COMP:9795"/>
        <dbReference type="ChEBI" id="CHEBI:77644"/>
        <dbReference type="ChEBI" id="CHEBI:78597"/>
        <dbReference type="ChEBI" id="CHEBI:78599"/>
        <dbReference type="ChEBI" id="CHEBI:78608"/>
        <dbReference type="EC" id="2.3.2.2"/>
    </reaction>
</comment>
<dbReference type="Gene3D" id="1.10.246.130">
    <property type="match status" value="1"/>
</dbReference>
<feature type="active site" description="Nucleophile" evidence="6">
    <location>
        <position position="299"/>
    </location>
</feature>
<feature type="binding site" evidence="7">
    <location>
        <position position="392"/>
    </location>
    <ligand>
        <name>L-glutamate</name>
        <dbReference type="ChEBI" id="CHEBI:29985"/>
    </ligand>
</feature>
<comment type="pathway">
    <text evidence="3">Sulfur metabolism; glutathione metabolism.</text>
</comment>
<dbReference type="PANTHER" id="PTHR11686">
    <property type="entry name" value="GAMMA GLUTAMYL TRANSPEPTIDASE"/>
    <property type="match status" value="1"/>
</dbReference>
<dbReference type="GO" id="GO:0103068">
    <property type="term" value="F:leukotriene C4 gamma-glutamyl transferase activity"/>
    <property type="evidence" value="ECO:0007669"/>
    <property type="project" value="UniProtKB-EC"/>
</dbReference>
<dbReference type="PANTHER" id="PTHR11686:SF9">
    <property type="entry name" value="RE13973P"/>
    <property type="match status" value="1"/>
</dbReference>
<feature type="binding site" evidence="7">
    <location>
        <position position="341"/>
    </location>
    <ligand>
        <name>L-glutamate</name>
        <dbReference type="ChEBI" id="CHEBI:29985"/>
    </ligand>
</feature>
<evidence type="ECO:0000313" key="8">
    <source>
        <dbReference type="EMBL" id="KAJ7725834.1"/>
    </source>
</evidence>
<feature type="binding site" evidence="7">
    <location>
        <begin position="369"/>
        <end position="370"/>
    </location>
    <ligand>
        <name>L-glutamate</name>
        <dbReference type="ChEBI" id="CHEBI:29985"/>
    </ligand>
</feature>
<dbReference type="InterPro" id="IPR043137">
    <property type="entry name" value="GGT_ssub_C"/>
</dbReference>
<evidence type="ECO:0000256" key="1">
    <source>
        <dbReference type="ARBA" id="ARBA00001049"/>
    </source>
</evidence>
<evidence type="ECO:0000313" key="9">
    <source>
        <dbReference type="Proteomes" id="UP001215280"/>
    </source>
</evidence>
<comment type="similarity">
    <text evidence="4">Belongs to the gamma-glutamyltransferase family.</text>
</comment>
<evidence type="ECO:0000256" key="5">
    <source>
        <dbReference type="ARBA" id="ARBA00047417"/>
    </source>
</evidence>
<sequence>MFSSGIGGGGFMTVRIPPAHPGAASDVFTIDFRETAPALANATMFPPHSNASQFGGLSVGVPGEVRGLEEAHRRWGTLPWKTLIEPSIALARGWTLQNELAKRITWFPDLMLGNPDYRAVFAPRGRFLREGEFINRSAYARTLAALASEGPDAFYQGPIADALVRKVRAAGGILSHADLANYTVKVDRALQGTYRGRTIYTTHAPTSGPVLLHMLNLIERFPMAARTPLNVHRIVEVLKFGFAARTKICDPAFTNNTGRITEIPSKAFADRIATNITDDETHEPQYYGPEFDVPTDHGTSHTSSVDKNGMAVSLTSTVNLIFGSQVLDSETGVLFNDQMDDFSTPGTPNGFGLLPSPYNYPAPGKRPLSSTVPTIVEHADGSFAVAVGASGGGRIFGAVFQTLLNLEWGLDASRAVEAGRVHTQLLPAMVDADPGYPREVLDGLRERGHELAVTPPVAAVVQIVTRHEDGQIFAASDSRKNGIAAGY</sequence>
<proteinExistence type="inferred from homology"/>
<dbReference type="Proteomes" id="UP001215280">
    <property type="component" value="Unassembled WGS sequence"/>
</dbReference>
<evidence type="ECO:0000256" key="2">
    <source>
        <dbReference type="ARBA" id="ARBA00001089"/>
    </source>
</evidence>
<accession>A0AAD7HRR5</accession>
<dbReference type="Pfam" id="PF01019">
    <property type="entry name" value="G_glu_transpept"/>
    <property type="match status" value="1"/>
</dbReference>
<comment type="catalytic activity">
    <reaction evidence="1">
        <text>an S-substituted glutathione + H2O = an S-substituted L-cysteinylglycine + L-glutamate</text>
        <dbReference type="Rhea" id="RHEA:59468"/>
        <dbReference type="ChEBI" id="CHEBI:15377"/>
        <dbReference type="ChEBI" id="CHEBI:29985"/>
        <dbReference type="ChEBI" id="CHEBI:90779"/>
        <dbReference type="ChEBI" id="CHEBI:143103"/>
        <dbReference type="EC" id="3.4.19.13"/>
    </reaction>
</comment>
<name>A0AAD7HRR5_9AGAR</name>
<dbReference type="Gene3D" id="3.60.20.40">
    <property type="match status" value="1"/>
</dbReference>
<dbReference type="InterPro" id="IPR000101">
    <property type="entry name" value="GGT_peptidase"/>
</dbReference>
<dbReference type="InterPro" id="IPR043138">
    <property type="entry name" value="GGT_lsub"/>
</dbReference>
<comment type="catalytic activity">
    <reaction evidence="2">
        <text>glutathione + H2O = L-cysteinylglycine + L-glutamate</text>
        <dbReference type="Rhea" id="RHEA:28807"/>
        <dbReference type="ChEBI" id="CHEBI:15377"/>
        <dbReference type="ChEBI" id="CHEBI:29985"/>
        <dbReference type="ChEBI" id="CHEBI:57925"/>
        <dbReference type="ChEBI" id="CHEBI:61694"/>
        <dbReference type="EC" id="3.4.19.13"/>
    </reaction>
</comment>
<dbReference type="PRINTS" id="PR01210">
    <property type="entry name" value="GGTRANSPTASE"/>
</dbReference>
<comment type="caution">
    <text evidence="8">The sequence shown here is derived from an EMBL/GenBank/DDBJ whole genome shotgun (WGS) entry which is preliminary data.</text>
</comment>
<organism evidence="8 9">
    <name type="scientific">Mycena maculata</name>
    <dbReference type="NCBI Taxonomy" id="230809"/>
    <lineage>
        <taxon>Eukaryota</taxon>
        <taxon>Fungi</taxon>
        <taxon>Dikarya</taxon>
        <taxon>Basidiomycota</taxon>
        <taxon>Agaricomycotina</taxon>
        <taxon>Agaricomycetes</taxon>
        <taxon>Agaricomycetidae</taxon>
        <taxon>Agaricales</taxon>
        <taxon>Marasmiineae</taxon>
        <taxon>Mycenaceae</taxon>
        <taxon>Mycena</taxon>
    </lineage>
</organism>
<dbReference type="AlphaFoldDB" id="A0AAD7HRR5"/>
<evidence type="ECO:0000256" key="4">
    <source>
        <dbReference type="ARBA" id="ARBA00009381"/>
    </source>
</evidence>
<feature type="binding site" evidence="7">
    <location>
        <begin position="317"/>
        <end position="319"/>
    </location>
    <ligand>
        <name>L-glutamate</name>
        <dbReference type="ChEBI" id="CHEBI:29985"/>
    </ligand>
</feature>
<dbReference type="GO" id="GO:0000324">
    <property type="term" value="C:fungal-type vacuole"/>
    <property type="evidence" value="ECO:0007669"/>
    <property type="project" value="TreeGrafter"/>
</dbReference>
<dbReference type="EMBL" id="JARJLG010000225">
    <property type="protein sequence ID" value="KAJ7725834.1"/>
    <property type="molecule type" value="Genomic_DNA"/>
</dbReference>
<gene>
    <name evidence="8" type="ORF">DFH07DRAFT_853491</name>
</gene>
<reference evidence="8" key="1">
    <citation type="submission" date="2023-03" db="EMBL/GenBank/DDBJ databases">
        <title>Massive genome expansion in bonnet fungi (Mycena s.s.) driven by repeated elements and novel gene families across ecological guilds.</title>
        <authorList>
            <consortium name="Lawrence Berkeley National Laboratory"/>
            <person name="Harder C.B."/>
            <person name="Miyauchi S."/>
            <person name="Viragh M."/>
            <person name="Kuo A."/>
            <person name="Thoen E."/>
            <person name="Andreopoulos B."/>
            <person name="Lu D."/>
            <person name="Skrede I."/>
            <person name="Drula E."/>
            <person name="Henrissat B."/>
            <person name="Morin E."/>
            <person name="Kohler A."/>
            <person name="Barry K."/>
            <person name="LaButti K."/>
            <person name="Morin E."/>
            <person name="Salamov A."/>
            <person name="Lipzen A."/>
            <person name="Mereny Z."/>
            <person name="Hegedus B."/>
            <person name="Baldrian P."/>
            <person name="Stursova M."/>
            <person name="Weitz H."/>
            <person name="Taylor A."/>
            <person name="Grigoriev I.V."/>
            <person name="Nagy L.G."/>
            <person name="Martin F."/>
            <person name="Kauserud H."/>
        </authorList>
    </citation>
    <scope>NUCLEOTIDE SEQUENCE</scope>
    <source>
        <strain evidence="8">CBHHK188m</strain>
    </source>
</reference>
<dbReference type="FunFam" id="1.10.246.130:FF:000001">
    <property type="entry name" value="Gamma-glutamyltransferase 5 isoform 1"/>
    <property type="match status" value="1"/>
</dbReference>
<evidence type="ECO:0000256" key="3">
    <source>
        <dbReference type="ARBA" id="ARBA00005115"/>
    </source>
</evidence>
<protein>
    <submittedName>
        <fullName evidence="8">Gamma-glutamyltranspeptidase</fullName>
    </submittedName>
</protein>
<evidence type="ECO:0000256" key="7">
    <source>
        <dbReference type="PIRSR" id="PIRSR600101-2"/>
    </source>
</evidence>
<evidence type="ECO:0000256" key="6">
    <source>
        <dbReference type="PIRSR" id="PIRSR600101-1"/>
    </source>
</evidence>
<feature type="binding site" evidence="7">
    <location>
        <position position="33"/>
    </location>
    <ligand>
        <name>L-glutamate</name>
        <dbReference type="ChEBI" id="CHEBI:29985"/>
    </ligand>
</feature>